<keyword evidence="1" id="KW-1133">Transmembrane helix</keyword>
<organism evidence="3 4">
    <name type="scientific">Candidatus Cryosericum odellii</name>
    <dbReference type="NCBI Taxonomy" id="2290917"/>
    <lineage>
        <taxon>Bacteria</taxon>
        <taxon>Pseudomonadati</taxon>
        <taxon>Caldisericota/Cryosericota group</taxon>
        <taxon>Candidatus Cryosericota</taxon>
        <taxon>Candidatus Cryosericia</taxon>
        <taxon>Candidatus Cryosericales</taxon>
        <taxon>Candidatus Cryosericaceae</taxon>
        <taxon>Candidatus Cryosericum</taxon>
    </lineage>
</organism>
<dbReference type="InterPro" id="IPR002881">
    <property type="entry name" value="DUF58"/>
</dbReference>
<dbReference type="AlphaFoldDB" id="A0A398D1G8"/>
<proteinExistence type="predicted"/>
<dbReference type="Proteomes" id="UP000266260">
    <property type="component" value="Unassembled WGS sequence"/>
</dbReference>
<evidence type="ECO:0000259" key="2">
    <source>
        <dbReference type="Pfam" id="PF01882"/>
    </source>
</evidence>
<evidence type="ECO:0000313" key="3">
    <source>
        <dbReference type="EMBL" id="RIE07259.1"/>
    </source>
</evidence>
<dbReference type="Pfam" id="PF01882">
    <property type="entry name" value="DUF58"/>
    <property type="match status" value="1"/>
</dbReference>
<keyword evidence="1" id="KW-0812">Transmembrane</keyword>
<evidence type="ECO:0000256" key="1">
    <source>
        <dbReference type="SAM" id="Phobius"/>
    </source>
</evidence>
<dbReference type="EMBL" id="QXIT01000120">
    <property type="protein sequence ID" value="RIE07259.1"/>
    <property type="molecule type" value="Genomic_DNA"/>
</dbReference>
<feature type="transmembrane region" description="Helical" evidence="1">
    <location>
        <begin position="27"/>
        <end position="46"/>
    </location>
</feature>
<protein>
    <submittedName>
        <fullName evidence="3">DUF58 domain-containing protein</fullName>
    </submittedName>
</protein>
<name>A0A398D1G8_9BACT</name>
<evidence type="ECO:0000313" key="4">
    <source>
        <dbReference type="Proteomes" id="UP000266260"/>
    </source>
</evidence>
<dbReference type="PANTHER" id="PTHR34351:SF1">
    <property type="entry name" value="SLR1927 PROTEIN"/>
    <property type="match status" value="1"/>
</dbReference>
<accession>A0A398D1G8</accession>
<comment type="caution">
    <text evidence="3">The sequence shown here is derived from an EMBL/GenBank/DDBJ whole genome shotgun (WGS) entry which is preliminary data.</text>
</comment>
<gene>
    <name evidence="3" type="ORF">SMC6_07065</name>
</gene>
<keyword evidence="4" id="KW-1185">Reference proteome</keyword>
<reference evidence="3 4" key="1">
    <citation type="submission" date="2018-09" db="EMBL/GenBank/DDBJ databases">
        <title>Discovery and Ecogenomic Context for Candidatus Cryosericales, a Global Caldiserica Order Active in Thawing Permafrost.</title>
        <authorList>
            <person name="Martinez M.A."/>
            <person name="Woodcroft B.J."/>
            <person name="Ignacio Espinoza J.C."/>
            <person name="Zayed A."/>
            <person name="Singleton C.M."/>
            <person name="Boyd J."/>
            <person name="Li Y.-F."/>
            <person name="Purvine S."/>
            <person name="Maughan H."/>
            <person name="Hodgkins S.B."/>
            <person name="Anderson D."/>
            <person name="Sederholm M."/>
            <person name="Temperton B."/>
            <person name="Saleska S.R."/>
            <person name="Tyson G.W."/>
            <person name="Rich V.I."/>
        </authorList>
    </citation>
    <scope>NUCLEOTIDE SEQUENCE [LARGE SCALE GENOMIC DNA]</scope>
    <source>
        <strain evidence="3 4">SMC6</strain>
    </source>
</reference>
<dbReference type="PANTHER" id="PTHR34351">
    <property type="entry name" value="SLR1927 PROTEIN-RELATED"/>
    <property type="match status" value="1"/>
</dbReference>
<feature type="transmembrane region" description="Helical" evidence="1">
    <location>
        <begin position="52"/>
        <end position="73"/>
    </location>
</feature>
<feature type="domain" description="DUF58" evidence="2">
    <location>
        <begin position="213"/>
        <end position="256"/>
    </location>
</feature>
<sequence length="341" mass="37166">MTGVSGSRSTMSLVEVRFRKSHRAERLTRSGLLFFLAIIGIGAVAINSGNNLLYLVFSALLSALIFSGLLSVANLRRLEISLDTVDEVYAGRPASLAVRVRNTGSFPLFFARVSVRAGGDTVSLSVPFVGARSAVELPLTLTLLTRGRVTGLRADIASAFPFGIVEMSRDVAVGGELIVYPQIHPVLLQRQDEQGEHRLERARAGGDGDFFSLRRYHAGDDSRHIDWKVSARRGDPYVVEQEARYQQETVFYLDTARGAWPDSQAFELGVSKIASGLTSAFESGEAIALALPGSFLNGRDRRVWQQAMELLALAELTEDPPHPGPLHSFTHEDISFVNGAP</sequence>
<keyword evidence="1" id="KW-0472">Membrane</keyword>